<gene>
    <name evidence="3" type="ORF">K452DRAFT_242024</name>
</gene>
<dbReference type="OrthoDB" id="5238236at2759"/>
<dbReference type="Pfam" id="PF20253">
    <property type="entry name" value="DUF6604"/>
    <property type="match status" value="1"/>
</dbReference>
<dbReference type="PANTHER" id="PTHR38795:SF1">
    <property type="entry name" value="DUF6604 DOMAIN-CONTAINING PROTEIN"/>
    <property type="match status" value="1"/>
</dbReference>
<feature type="non-terminal residue" evidence="3">
    <location>
        <position position="793"/>
    </location>
</feature>
<feature type="compositionally biased region" description="Basic residues" evidence="1">
    <location>
        <begin position="50"/>
        <end position="61"/>
    </location>
</feature>
<evidence type="ECO:0000259" key="2">
    <source>
        <dbReference type="Pfam" id="PF20253"/>
    </source>
</evidence>
<accession>A0A6A6BSU9</accession>
<evidence type="ECO:0000256" key="1">
    <source>
        <dbReference type="SAM" id="MobiDB-lite"/>
    </source>
</evidence>
<feature type="region of interest" description="Disordered" evidence="1">
    <location>
        <begin position="181"/>
        <end position="203"/>
    </location>
</feature>
<feature type="region of interest" description="Disordered" evidence="1">
    <location>
        <begin position="36"/>
        <end position="71"/>
    </location>
</feature>
<proteinExistence type="predicted"/>
<name>A0A6A6BSU9_9PEZI</name>
<protein>
    <recommendedName>
        <fullName evidence="2">DUF6604 domain-containing protein</fullName>
    </recommendedName>
</protein>
<organism evidence="3 4">
    <name type="scientific">Aplosporella prunicola CBS 121167</name>
    <dbReference type="NCBI Taxonomy" id="1176127"/>
    <lineage>
        <taxon>Eukaryota</taxon>
        <taxon>Fungi</taxon>
        <taxon>Dikarya</taxon>
        <taxon>Ascomycota</taxon>
        <taxon>Pezizomycotina</taxon>
        <taxon>Dothideomycetes</taxon>
        <taxon>Dothideomycetes incertae sedis</taxon>
        <taxon>Botryosphaeriales</taxon>
        <taxon>Aplosporellaceae</taxon>
        <taxon>Aplosporella</taxon>
    </lineage>
</organism>
<dbReference type="InterPro" id="IPR046539">
    <property type="entry name" value="DUF6604"/>
</dbReference>
<sequence length="793" mass="90007">MLPDFLASSYQQYKNDTNAIASWLATTAKDCGYSGLAEMAPEGGAGSGRPKGKARKKKKKPTSGPAGSSPYTISIKDFTDLAEYIVGTEHPAARTVPPNIIDVLSRTICIRKSFADQLSPNLSSNFRDTESEKRHSHFVDVLQRVKSILSPHMSSSEESTSASTDKFTNAFSGLHIEEPSESFLQAPDMPPSPKTEPEYSAETPQDTGEAYMALYLLLQDYSKLRTIISKAWAGYKTGRYDLVAASITTNTALDFAQRLEAEVKDQFEKHGGIDRMLQVFYLVQCEQHGQDSQFRERRKDDMNFKMYDAADTILFSTYLFLNAFLDVIGSGYIPVYKPGHYGIYHPSSDRNEKSSRQKFQEDKIILMELLPEFALVCMNTNTIPAQDELTRGLRVLFKTRKMSFAVVFAAQIFLDIHYMLRDDVVRGFKDLQQTAQLIQGSLNQNFKFHASLRIENWPPSNDQGLHDILARINDWVTTDPFTKESQRLRRPNTEPFKLMKNHPLFCGLYSFSLKSLFQEAGVVFASSWGSIIYSAHIYNAVWQEKLIKKQWKDMELVYMLQGQDEMFGGTPKNTDAYLKRFCLSMGYSATAFAQNRRPTNLQPSKKGSRGLTEQASVAQMFRERYCHGSGRTDFTQEELAKIIANTKWDMDYDVSDDGEVLGHGSDQIFGLTRDAKPKSAAEKRALQKALQKLTPTELLEALCNTLQGERIELAFDYFRMHRMCWMLLRCIKDACAEKLRRLYGPEYIENETQLPFVMGYIFMAAARDKNIWEKFLKSAEPAVVTSELLELAA</sequence>
<dbReference type="Proteomes" id="UP000799438">
    <property type="component" value="Unassembled WGS sequence"/>
</dbReference>
<feature type="domain" description="DUF6604" evidence="2">
    <location>
        <begin position="11"/>
        <end position="264"/>
    </location>
</feature>
<dbReference type="AlphaFoldDB" id="A0A6A6BSU9"/>
<dbReference type="EMBL" id="ML995475">
    <property type="protein sequence ID" value="KAF2146868.1"/>
    <property type="molecule type" value="Genomic_DNA"/>
</dbReference>
<dbReference type="PANTHER" id="PTHR38795">
    <property type="entry name" value="DUF6604 DOMAIN-CONTAINING PROTEIN"/>
    <property type="match status" value="1"/>
</dbReference>
<evidence type="ECO:0000313" key="3">
    <source>
        <dbReference type="EMBL" id="KAF2146868.1"/>
    </source>
</evidence>
<dbReference type="GeneID" id="54295339"/>
<evidence type="ECO:0000313" key="4">
    <source>
        <dbReference type="Proteomes" id="UP000799438"/>
    </source>
</evidence>
<keyword evidence="4" id="KW-1185">Reference proteome</keyword>
<reference evidence="3" key="1">
    <citation type="journal article" date="2020" name="Stud. Mycol.">
        <title>101 Dothideomycetes genomes: a test case for predicting lifestyles and emergence of pathogens.</title>
        <authorList>
            <person name="Haridas S."/>
            <person name="Albert R."/>
            <person name="Binder M."/>
            <person name="Bloem J."/>
            <person name="Labutti K."/>
            <person name="Salamov A."/>
            <person name="Andreopoulos B."/>
            <person name="Baker S."/>
            <person name="Barry K."/>
            <person name="Bills G."/>
            <person name="Bluhm B."/>
            <person name="Cannon C."/>
            <person name="Castanera R."/>
            <person name="Culley D."/>
            <person name="Daum C."/>
            <person name="Ezra D."/>
            <person name="Gonzalez J."/>
            <person name="Henrissat B."/>
            <person name="Kuo A."/>
            <person name="Liang C."/>
            <person name="Lipzen A."/>
            <person name="Lutzoni F."/>
            <person name="Magnuson J."/>
            <person name="Mondo S."/>
            <person name="Nolan M."/>
            <person name="Ohm R."/>
            <person name="Pangilinan J."/>
            <person name="Park H.-J."/>
            <person name="Ramirez L."/>
            <person name="Alfaro M."/>
            <person name="Sun H."/>
            <person name="Tritt A."/>
            <person name="Yoshinaga Y."/>
            <person name="Zwiers L.-H."/>
            <person name="Turgeon B."/>
            <person name="Goodwin S."/>
            <person name="Spatafora J."/>
            <person name="Crous P."/>
            <person name="Grigoriev I."/>
        </authorList>
    </citation>
    <scope>NUCLEOTIDE SEQUENCE</scope>
    <source>
        <strain evidence="3">CBS 121167</strain>
    </source>
</reference>
<dbReference type="RefSeq" id="XP_033402577.1">
    <property type="nucleotide sequence ID" value="XM_033537843.1"/>
</dbReference>